<comment type="caution">
    <text evidence="3">The sequence shown here is derived from an EMBL/GenBank/DDBJ whole genome shotgun (WGS) entry which is preliminary data.</text>
</comment>
<keyword evidence="4" id="KW-1185">Reference proteome</keyword>
<reference evidence="3 4" key="1">
    <citation type="journal article" date="2020" name="Mol. Biol. Evol.">
        <title>Distinct Expression and Methylation Patterns for Genes with Different Fates following a Single Whole-Genome Duplication in Flowering Plants.</title>
        <authorList>
            <person name="Shi T."/>
            <person name="Rahmani R.S."/>
            <person name="Gugger P.F."/>
            <person name="Wang M."/>
            <person name="Li H."/>
            <person name="Zhang Y."/>
            <person name="Li Z."/>
            <person name="Wang Q."/>
            <person name="Van de Peer Y."/>
            <person name="Marchal K."/>
            <person name="Chen J."/>
        </authorList>
    </citation>
    <scope>NUCLEOTIDE SEQUENCE [LARGE SCALE GENOMIC DNA]</scope>
    <source>
        <tissue evidence="3">Leaf</tissue>
    </source>
</reference>
<keyword evidence="2" id="KW-1133">Transmembrane helix</keyword>
<organism evidence="3 4">
    <name type="scientific">Nelumbo nucifera</name>
    <name type="common">Sacred lotus</name>
    <dbReference type="NCBI Taxonomy" id="4432"/>
    <lineage>
        <taxon>Eukaryota</taxon>
        <taxon>Viridiplantae</taxon>
        <taxon>Streptophyta</taxon>
        <taxon>Embryophyta</taxon>
        <taxon>Tracheophyta</taxon>
        <taxon>Spermatophyta</taxon>
        <taxon>Magnoliopsida</taxon>
        <taxon>Proteales</taxon>
        <taxon>Nelumbonaceae</taxon>
        <taxon>Nelumbo</taxon>
    </lineage>
</organism>
<name>A0A822YSM3_NELNU</name>
<evidence type="ECO:0000313" key="4">
    <source>
        <dbReference type="Proteomes" id="UP000607653"/>
    </source>
</evidence>
<dbReference type="PANTHER" id="PTHR33237">
    <property type="entry name" value="F2P16.13 PROTEIN-RELATED"/>
    <property type="match status" value="1"/>
</dbReference>
<evidence type="ECO:0008006" key="5">
    <source>
        <dbReference type="Google" id="ProtNLM"/>
    </source>
</evidence>
<dbReference type="EMBL" id="DUZY01000004">
    <property type="protein sequence ID" value="DAD35652.1"/>
    <property type="molecule type" value="Genomic_DNA"/>
</dbReference>
<keyword evidence="2" id="KW-0812">Transmembrane</keyword>
<proteinExistence type="predicted"/>
<sequence length="164" mass="18200">MKMATPLLLDLSMQKSPLLPATATFLFILVAVFSAISLLTFLCASRGKSRSRREEREITVSSSSSSSKKFVSNLSNNFTGKALSMTKIISWRRKVENDDEDDGSDEVAIWKKTIMIGGRCRPLEFSGKILYDSEGNLLPELPRKNNSNNTKTSLGENPDIFCQA</sequence>
<dbReference type="AlphaFoldDB" id="A0A822YSM3"/>
<accession>A0A822YSM3</accession>
<dbReference type="PANTHER" id="PTHR33237:SF31">
    <property type="entry name" value="F2P16.13 PROTEIN"/>
    <property type="match status" value="1"/>
</dbReference>
<gene>
    <name evidence="3" type="ORF">HUJ06_006292</name>
</gene>
<evidence type="ECO:0000313" key="3">
    <source>
        <dbReference type="EMBL" id="DAD35652.1"/>
    </source>
</evidence>
<feature type="compositionally biased region" description="Polar residues" evidence="1">
    <location>
        <begin position="144"/>
        <end position="155"/>
    </location>
</feature>
<protein>
    <recommendedName>
        <fullName evidence="5">Transmembrane protein</fullName>
    </recommendedName>
</protein>
<feature type="region of interest" description="Disordered" evidence="1">
    <location>
        <begin position="142"/>
        <end position="164"/>
    </location>
</feature>
<feature type="transmembrane region" description="Helical" evidence="2">
    <location>
        <begin position="20"/>
        <end position="44"/>
    </location>
</feature>
<evidence type="ECO:0000256" key="2">
    <source>
        <dbReference type="SAM" id="Phobius"/>
    </source>
</evidence>
<keyword evidence="2" id="KW-0472">Membrane</keyword>
<dbReference type="Proteomes" id="UP000607653">
    <property type="component" value="Unassembled WGS sequence"/>
</dbReference>
<evidence type="ECO:0000256" key="1">
    <source>
        <dbReference type="SAM" id="MobiDB-lite"/>
    </source>
</evidence>